<feature type="DNA-binding region" description="H-T-H motif" evidence="4">
    <location>
        <begin position="31"/>
        <end position="50"/>
    </location>
</feature>
<protein>
    <submittedName>
        <fullName evidence="6">ScbR family autoregulator-binding transcription factor</fullName>
    </submittedName>
</protein>
<dbReference type="RefSeq" id="WP_324767809.1">
    <property type="nucleotide sequence ID" value="NZ_BAAATS010000011.1"/>
</dbReference>
<keyword evidence="2 4" id="KW-0238">DNA-binding</keyword>
<evidence type="ECO:0000313" key="6">
    <source>
        <dbReference type="EMBL" id="MEB3960676.1"/>
    </source>
</evidence>
<dbReference type="InterPro" id="IPR023772">
    <property type="entry name" value="DNA-bd_HTH_TetR-type_CS"/>
</dbReference>
<name>A0ABU6C9E5_9ACTN</name>
<dbReference type="InterPro" id="IPR050109">
    <property type="entry name" value="HTH-type_TetR-like_transc_reg"/>
</dbReference>
<dbReference type="InterPro" id="IPR009057">
    <property type="entry name" value="Homeodomain-like_sf"/>
</dbReference>
<reference evidence="6 7" key="1">
    <citation type="submission" date="2022-10" db="EMBL/GenBank/DDBJ databases">
        <authorList>
            <person name="Xie J."/>
            <person name="Shen N."/>
        </authorList>
    </citation>
    <scope>NUCLEOTIDE SEQUENCE [LARGE SCALE GENOMIC DNA]</scope>
    <source>
        <strain evidence="6 7">DSM 41681</strain>
    </source>
</reference>
<keyword evidence="3" id="KW-0804">Transcription</keyword>
<keyword evidence="7" id="KW-1185">Reference proteome</keyword>
<evidence type="ECO:0000256" key="4">
    <source>
        <dbReference type="PROSITE-ProRule" id="PRU00335"/>
    </source>
</evidence>
<dbReference type="InterPro" id="IPR001647">
    <property type="entry name" value="HTH_TetR"/>
</dbReference>
<dbReference type="PROSITE" id="PS01081">
    <property type="entry name" value="HTH_TETR_1"/>
    <property type="match status" value="1"/>
</dbReference>
<dbReference type="NCBIfam" id="NF041196">
    <property type="entry name" value="ScbR_bind_reg"/>
    <property type="match status" value="1"/>
</dbReference>
<dbReference type="Gene3D" id="1.10.357.10">
    <property type="entry name" value="Tetracycline Repressor, domain 2"/>
    <property type="match status" value="1"/>
</dbReference>
<sequence>MVKQERAARTRRALINAAAEAFADDGYALASLPAISKRAGVSTGALHFHFSSKDALAAAVESAAEHTVRTMAEQCGASTVTPLQCLVSAVTRLLDAVSTDPVTRAGLRLAGDPSRKSGGGLIRWWHEWVRDVLVAAAEAGELPRTVSPEGAAMAISAAVAGVGLLGGAFGPEPLAQVHLAQFREFLLSRLAVSPWSEQPGRLDGAAESVESG</sequence>
<feature type="domain" description="HTH tetR-type" evidence="5">
    <location>
        <begin position="8"/>
        <end position="68"/>
    </location>
</feature>
<dbReference type="InterPro" id="IPR047923">
    <property type="entry name" value="ArpA-like"/>
</dbReference>
<dbReference type="PANTHER" id="PTHR30055">
    <property type="entry name" value="HTH-TYPE TRANSCRIPTIONAL REGULATOR RUTR"/>
    <property type="match status" value="1"/>
</dbReference>
<dbReference type="InterPro" id="IPR036271">
    <property type="entry name" value="Tet_transcr_reg_TetR-rel_C_sf"/>
</dbReference>
<evidence type="ECO:0000256" key="3">
    <source>
        <dbReference type="ARBA" id="ARBA00023163"/>
    </source>
</evidence>
<evidence type="ECO:0000313" key="7">
    <source>
        <dbReference type="Proteomes" id="UP001352223"/>
    </source>
</evidence>
<dbReference type="PROSITE" id="PS50977">
    <property type="entry name" value="HTH_TETR_2"/>
    <property type="match status" value="1"/>
</dbReference>
<dbReference type="SUPFAM" id="SSF46689">
    <property type="entry name" value="Homeodomain-like"/>
    <property type="match status" value="1"/>
</dbReference>
<dbReference type="SUPFAM" id="SSF48498">
    <property type="entry name" value="Tetracyclin repressor-like, C-terminal domain"/>
    <property type="match status" value="1"/>
</dbReference>
<evidence type="ECO:0000256" key="1">
    <source>
        <dbReference type="ARBA" id="ARBA00023015"/>
    </source>
</evidence>
<dbReference type="Proteomes" id="UP001352223">
    <property type="component" value="Unassembled WGS sequence"/>
</dbReference>
<organism evidence="6 7">
    <name type="scientific">Streptomyces kunmingensis</name>
    <dbReference type="NCBI Taxonomy" id="68225"/>
    <lineage>
        <taxon>Bacteria</taxon>
        <taxon>Bacillati</taxon>
        <taxon>Actinomycetota</taxon>
        <taxon>Actinomycetes</taxon>
        <taxon>Kitasatosporales</taxon>
        <taxon>Streptomycetaceae</taxon>
        <taxon>Streptomyces</taxon>
    </lineage>
</organism>
<comment type="caution">
    <text evidence="6">The sequence shown here is derived from an EMBL/GenBank/DDBJ whole genome shotgun (WGS) entry which is preliminary data.</text>
</comment>
<evidence type="ECO:0000259" key="5">
    <source>
        <dbReference type="PROSITE" id="PS50977"/>
    </source>
</evidence>
<gene>
    <name evidence="6" type="ORF">OKJ48_10540</name>
</gene>
<dbReference type="Pfam" id="PF00440">
    <property type="entry name" value="TetR_N"/>
    <property type="match status" value="1"/>
</dbReference>
<dbReference type="PRINTS" id="PR00455">
    <property type="entry name" value="HTHTETR"/>
</dbReference>
<keyword evidence="1" id="KW-0805">Transcription regulation</keyword>
<dbReference type="EMBL" id="JAOZYB010000058">
    <property type="protein sequence ID" value="MEB3960676.1"/>
    <property type="molecule type" value="Genomic_DNA"/>
</dbReference>
<accession>A0ABU6C9E5</accession>
<proteinExistence type="predicted"/>
<dbReference type="PANTHER" id="PTHR30055:SF234">
    <property type="entry name" value="HTH-TYPE TRANSCRIPTIONAL REGULATOR BETI"/>
    <property type="match status" value="1"/>
</dbReference>
<evidence type="ECO:0000256" key="2">
    <source>
        <dbReference type="ARBA" id="ARBA00023125"/>
    </source>
</evidence>